<accession>Q5JL76</accession>
<dbReference type="Proteomes" id="UP000817658">
    <property type="component" value="Chromosome 1"/>
</dbReference>
<dbReference type="AlphaFoldDB" id="Q5JL76"/>
<proteinExistence type="predicted"/>
<feature type="region of interest" description="Disordered" evidence="1">
    <location>
        <begin position="1"/>
        <end position="31"/>
    </location>
</feature>
<evidence type="ECO:0000256" key="1">
    <source>
        <dbReference type="SAM" id="MobiDB-lite"/>
    </source>
</evidence>
<dbReference type="EMBL" id="AP003516">
    <property type="protein sequence ID" value="BAD87778.1"/>
    <property type="molecule type" value="Genomic_DNA"/>
</dbReference>
<name>Q5JL76_ORYSJ</name>
<evidence type="ECO:0000313" key="2">
    <source>
        <dbReference type="EMBL" id="BAD87778.1"/>
    </source>
</evidence>
<feature type="compositionally biased region" description="Low complexity" evidence="1">
    <location>
        <begin position="9"/>
        <end position="20"/>
    </location>
</feature>
<gene>
    <name evidence="2" type="primary">OSJNBa0047D12.29</name>
</gene>
<sequence>MEEEDGEVALLAGGSRAALGPGSGEARGRRGRRCLSGGETVSLRRVAVWGVRQWGRSEGKDGLTWWLSPDGGVTTDGGVTNLAGVHLPEPGGGGGKRAVVRHLAACRRPTSPEFACRSRGWKCRSGVAWQCIADQPRRSSPAGAGVEEQRRRLCYGRFGDRGMGKRFDMYPQNECRI</sequence>
<reference evidence="2" key="1">
    <citation type="journal article" date="2002" name="Nature">
        <title>The genome sequence and structure of rice chromosome 1.</title>
        <authorList>
            <person name="Sasaki T."/>
            <person name="Matsumoto T."/>
            <person name="Yamamoto K."/>
            <person name="Sakata K."/>
            <person name="Baba T."/>
            <person name="Katayose Y."/>
            <person name="Wu J."/>
            <person name="Niimura Y."/>
            <person name="Cheng Z."/>
            <person name="Nagamura Y."/>
            <person name="Antonio B.A."/>
            <person name="Kanamori H."/>
            <person name="Hosokawa S."/>
            <person name="Masukawa M."/>
            <person name="Arikawa K."/>
            <person name="Chiden Y."/>
            <person name="Hayashi M."/>
            <person name="Okamoto M."/>
            <person name="Ando T."/>
            <person name="Aoki H."/>
            <person name="Arita K."/>
            <person name="Hamada M."/>
            <person name="Harada C."/>
            <person name="Hijishita S."/>
            <person name="Honda M."/>
            <person name="Ichikawa Y."/>
            <person name="Idonuma A."/>
            <person name="Iijima M."/>
            <person name="Ikeda M."/>
            <person name="Ikeno M."/>
            <person name="Itoh S."/>
            <person name="Itoh T."/>
            <person name="Itoh Y."/>
            <person name="Itoh Y."/>
            <person name="Iwabuchi A."/>
            <person name="Kamiya K."/>
            <person name="Karasawa W."/>
            <person name="Katagiri S."/>
            <person name="Kikuta A."/>
            <person name="Kobayashi N."/>
            <person name="Kono I."/>
            <person name="Machita K."/>
            <person name="Maehara T."/>
            <person name="Mizuno H."/>
            <person name="Mizubayashi T."/>
            <person name="Mukai Y."/>
            <person name="Nagasaki H."/>
            <person name="Nakashima M."/>
            <person name="Nakama Y."/>
            <person name="Nakamichi Y."/>
            <person name="Nakamura M."/>
            <person name="Namiki N."/>
            <person name="Negishi M."/>
            <person name="Ohta I."/>
            <person name="Ono N."/>
            <person name="Saji S."/>
            <person name="Sakai K."/>
            <person name="Shibata M."/>
            <person name="Shimokawa T."/>
            <person name="Shomura A."/>
            <person name="Song J."/>
            <person name="Takazaki Y."/>
            <person name="Terasawa K."/>
            <person name="Tsuji K."/>
            <person name="Waki K."/>
            <person name="Yamagata H."/>
            <person name="Yamane H."/>
            <person name="Yoshiki S."/>
            <person name="Yoshihara R."/>
            <person name="Yukawa K."/>
            <person name="Zhong H."/>
            <person name="Iwama H."/>
            <person name="Endo T."/>
            <person name="Ito H."/>
            <person name="Hahn J.H."/>
            <person name="Kim H.I."/>
            <person name="Eun M.Y."/>
            <person name="Yano M."/>
            <person name="Jiang J."/>
            <person name="Gojobori T."/>
        </authorList>
    </citation>
    <scope>NUCLEOTIDE SEQUENCE [LARGE SCALE GENOMIC DNA]</scope>
</reference>
<protein>
    <submittedName>
        <fullName evidence="2">Uncharacterized protein</fullName>
    </submittedName>
</protein>
<organism evidence="2">
    <name type="scientific">Oryza sativa subsp. japonica</name>
    <name type="common">Rice</name>
    <dbReference type="NCBI Taxonomy" id="39947"/>
    <lineage>
        <taxon>Eukaryota</taxon>
        <taxon>Viridiplantae</taxon>
        <taxon>Streptophyta</taxon>
        <taxon>Embryophyta</taxon>
        <taxon>Tracheophyta</taxon>
        <taxon>Spermatophyta</taxon>
        <taxon>Magnoliopsida</taxon>
        <taxon>Liliopsida</taxon>
        <taxon>Poales</taxon>
        <taxon>Poaceae</taxon>
        <taxon>BOP clade</taxon>
        <taxon>Oryzoideae</taxon>
        <taxon>Oryzeae</taxon>
        <taxon>Oryzinae</taxon>
        <taxon>Oryza</taxon>
        <taxon>Oryza sativa</taxon>
    </lineage>
</organism>